<dbReference type="FunCoup" id="A0A3N4M3H0">
    <property type="interactions" value="632"/>
</dbReference>
<feature type="domain" description="C2H2-type" evidence="9">
    <location>
        <begin position="56"/>
        <end position="84"/>
    </location>
</feature>
<dbReference type="InterPro" id="IPR051059">
    <property type="entry name" value="VerF-like"/>
</dbReference>
<dbReference type="SUPFAM" id="SSF57667">
    <property type="entry name" value="beta-beta-alpha zinc fingers"/>
    <property type="match status" value="1"/>
</dbReference>
<evidence type="ECO:0000313" key="11">
    <source>
        <dbReference type="Proteomes" id="UP000267821"/>
    </source>
</evidence>
<dbReference type="InterPro" id="IPR007219">
    <property type="entry name" value="XnlR_reg_dom"/>
</dbReference>
<dbReference type="PANTHER" id="PTHR40626">
    <property type="entry name" value="MIP31509P"/>
    <property type="match status" value="1"/>
</dbReference>
<feature type="compositionally biased region" description="Polar residues" evidence="8">
    <location>
        <begin position="851"/>
        <end position="868"/>
    </location>
</feature>
<dbReference type="InParanoid" id="A0A3N4M3H0"/>
<evidence type="ECO:0000256" key="1">
    <source>
        <dbReference type="ARBA" id="ARBA00004123"/>
    </source>
</evidence>
<feature type="compositionally biased region" description="Polar residues" evidence="8">
    <location>
        <begin position="1"/>
        <end position="10"/>
    </location>
</feature>
<dbReference type="GO" id="GO:0005634">
    <property type="term" value="C:nucleus"/>
    <property type="evidence" value="ECO:0007669"/>
    <property type="project" value="UniProtKB-SubCell"/>
</dbReference>
<feature type="region of interest" description="Disordered" evidence="8">
    <location>
        <begin position="816"/>
        <end position="874"/>
    </location>
</feature>
<gene>
    <name evidence="10" type="ORF">L211DRAFT_854906</name>
</gene>
<dbReference type="STRING" id="1051890.A0A3N4M3H0"/>
<proteinExistence type="predicted"/>
<feature type="region of interest" description="Disordered" evidence="8">
    <location>
        <begin position="295"/>
        <end position="328"/>
    </location>
</feature>
<evidence type="ECO:0000313" key="10">
    <source>
        <dbReference type="EMBL" id="RPB29716.1"/>
    </source>
</evidence>
<dbReference type="CDD" id="cd12148">
    <property type="entry name" value="fungal_TF_MHR"/>
    <property type="match status" value="1"/>
</dbReference>
<sequence length="1048" mass="113312">MTPGFTNGMGNRSAPPQPPPKTDKPRPHVCATCTRSFARLEHLKRHERSHTKEKPFECPECSRCFARRDLLLRHQQKLHMTTTPSSRPRNGGRRESTSSITTTGRVRKNSVSTANTATNGGTVAASAPMRPRANTLSHIDSSTLEMLAANANGGHTTSRGGIASIGASFTSAHHRPPMPKLNTSTLGGLDLHTVSAGPALPELGPGELFFGTINPAALHYSYSPQQQPLGTPTSPFGAPYGMDSHYSIDEYDDDGFEWMHGLNQSLDEGGSPSAISTTSQSAISEAMLEMGTLSPSSLSHGSFPQQYSNYTSGRSTSSSTSLGSGSSLTSVSAESITDATRAALVATLNGSSTFGATHFQPQNRRRYSTSAASSPMAVAFGASINLPPTRDLQRYVASYIKHFHPHLPFLHIPTLNFDSPIYTNTYKTGNGQRSGISGGGGCLVLSIAAIGALYEYDTSIAKELFEAAKKTVQIFLEDRRKADVTAAMNGINNAAVNNSDSSQNTPVWLVQAMLLNVIFGIHCGDKLASEIAMNHCAALVSLARAAGLTRTSPSHHYTEIDVNMGDMEFSDWNGIGIKTESDDHAAWGVWAAAEERKRTLYAVHLLSSLLVAAHNMQPSLMNNEIRLDLPCDEELWAADSAVLWQARGGSIAASTSSIGFSHALNTLLSAGQQNQFGGQGNLNGFGLQLSSFGCLVLICALHVYIWESRQRQHTRNWAATEAENMQAKIEPALKAWSAAWVASGNGSMEAKPPHFQVPLSNDSIPLLDLAYIRLFVDMGRSKEAFWARDFELMAEELATGWEYGPMQNSLLHNISPSSASSVSGRSESPLAEISPASSPASATSSPNLNSLKISTTPTHNSVAHSTQPSKRERHLRRAASFAIDALSHSDTYGQFATSEATCRDLPIQAHLCTLDCAQVLAEWVATVQERVGPYMGILGSEESNLESLEGMMMLDQDDRKLLMRVMELARGTEMKLIGDWLNPIRGQQQRTINIPNDCGLGSKLLRVHACLLEKVVIWPVIRLMGHALRTQADHMDNRTKRSIHGLGR</sequence>
<dbReference type="PROSITE" id="PS50157">
    <property type="entry name" value="ZINC_FINGER_C2H2_2"/>
    <property type="match status" value="2"/>
</dbReference>
<evidence type="ECO:0000256" key="6">
    <source>
        <dbReference type="ARBA" id="ARBA00023242"/>
    </source>
</evidence>
<organism evidence="10 11">
    <name type="scientific">Terfezia boudieri ATCC MYA-4762</name>
    <dbReference type="NCBI Taxonomy" id="1051890"/>
    <lineage>
        <taxon>Eukaryota</taxon>
        <taxon>Fungi</taxon>
        <taxon>Dikarya</taxon>
        <taxon>Ascomycota</taxon>
        <taxon>Pezizomycotina</taxon>
        <taxon>Pezizomycetes</taxon>
        <taxon>Pezizales</taxon>
        <taxon>Pezizaceae</taxon>
        <taxon>Terfezia</taxon>
    </lineage>
</organism>
<comment type="subcellular location">
    <subcellularLocation>
        <location evidence="1">Nucleus</location>
    </subcellularLocation>
</comment>
<dbReference type="FunFam" id="3.30.160.60:FF:000065">
    <property type="entry name" value="B-cell CLL/lymphoma 6, member B"/>
    <property type="match status" value="1"/>
</dbReference>
<dbReference type="GO" id="GO:0000978">
    <property type="term" value="F:RNA polymerase II cis-regulatory region sequence-specific DNA binding"/>
    <property type="evidence" value="ECO:0007669"/>
    <property type="project" value="InterPro"/>
</dbReference>
<reference evidence="10 11" key="1">
    <citation type="journal article" date="2018" name="Nat. Ecol. Evol.">
        <title>Pezizomycetes genomes reveal the molecular basis of ectomycorrhizal truffle lifestyle.</title>
        <authorList>
            <person name="Murat C."/>
            <person name="Payen T."/>
            <person name="Noel B."/>
            <person name="Kuo A."/>
            <person name="Morin E."/>
            <person name="Chen J."/>
            <person name="Kohler A."/>
            <person name="Krizsan K."/>
            <person name="Balestrini R."/>
            <person name="Da Silva C."/>
            <person name="Montanini B."/>
            <person name="Hainaut M."/>
            <person name="Levati E."/>
            <person name="Barry K.W."/>
            <person name="Belfiori B."/>
            <person name="Cichocki N."/>
            <person name="Clum A."/>
            <person name="Dockter R.B."/>
            <person name="Fauchery L."/>
            <person name="Guy J."/>
            <person name="Iotti M."/>
            <person name="Le Tacon F."/>
            <person name="Lindquist E.A."/>
            <person name="Lipzen A."/>
            <person name="Malagnac F."/>
            <person name="Mello A."/>
            <person name="Molinier V."/>
            <person name="Miyauchi S."/>
            <person name="Poulain J."/>
            <person name="Riccioni C."/>
            <person name="Rubini A."/>
            <person name="Sitrit Y."/>
            <person name="Splivallo R."/>
            <person name="Traeger S."/>
            <person name="Wang M."/>
            <person name="Zifcakova L."/>
            <person name="Wipf D."/>
            <person name="Zambonelli A."/>
            <person name="Paolocci F."/>
            <person name="Nowrousian M."/>
            <person name="Ottonello S."/>
            <person name="Baldrian P."/>
            <person name="Spatafora J.W."/>
            <person name="Henrissat B."/>
            <person name="Nagy L.G."/>
            <person name="Aury J.M."/>
            <person name="Wincker P."/>
            <person name="Grigoriev I.V."/>
            <person name="Bonfante P."/>
            <person name="Martin F.M."/>
        </authorList>
    </citation>
    <scope>NUCLEOTIDE SEQUENCE [LARGE SCALE GENOMIC DNA]</scope>
    <source>
        <strain evidence="10 11">ATCC MYA-4762</strain>
    </source>
</reference>
<accession>A0A3N4M3H0</accession>
<dbReference type="FunFam" id="3.30.160.60:FF:000576">
    <property type="entry name" value="C2H2 transcription factor (AmdX)"/>
    <property type="match status" value="1"/>
</dbReference>
<dbReference type="PROSITE" id="PS00028">
    <property type="entry name" value="ZINC_FINGER_C2H2_1"/>
    <property type="match status" value="2"/>
</dbReference>
<feature type="compositionally biased region" description="Low complexity" evidence="8">
    <location>
        <begin position="111"/>
        <end position="127"/>
    </location>
</feature>
<evidence type="ECO:0000256" key="4">
    <source>
        <dbReference type="ARBA" id="ARBA00022771"/>
    </source>
</evidence>
<dbReference type="GO" id="GO:0000981">
    <property type="term" value="F:DNA-binding transcription factor activity, RNA polymerase II-specific"/>
    <property type="evidence" value="ECO:0007669"/>
    <property type="project" value="InterPro"/>
</dbReference>
<dbReference type="GO" id="GO:0000785">
    <property type="term" value="C:chromatin"/>
    <property type="evidence" value="ECO:0007669"/>
    <property type="project" value="TreeGrafter"/>
</dbReference>
<evidence type="ECO:0000256" key="3">
    <source>
        <dbReference type="ARBA" id="ARBA00022737"/>
    </source>
</evidence>
<evidence type="ECO:0000256" key="8">
    <source>
        <dbReference type="SAM" id="MobiDB-lite"/>
    </source>
</evidence>
<dbReference type="EMBL" id="ML121527">
    <property type="protein sequence ID" value="RPB29716.1"/>
    <property type="molecule type" value="Genomic_DNA"/>
</dbReference>
<evidence type="ECO:0000256" key="2">
    <source>
        <dbReference type="ARBA" id="ARBA00022723"/>
    </source>
</evidence>
<keyword evidence="5" id="KW-0862">Zinc</keyword>
<keyword evidence="11" id="KW-1185">Reference proteome</keyword>
<dbReference type="Proteomes" id="UP000267821">
    <property type="component" value="Unassembled WGS sequence"/>
</dbReference>
<evidence type="ECO:0000256" key="7">
    <source>
        <dbReference type="PROSITE-ProRule" id="PRU00042"/>
    </source>
</evidence>
<dbReference type="Pfam" id="PF00096">
    <property type="entry name" value="zf-C2H2"/>
    <property type="match status" value="2"/>
</dbReference>
<dbReference type="InterPro" id="IPR036236">
    <property type="entry name" value="Znf_C2H2_sf"/>
</dbReference>
<dbReference type="InterPro" id="IPR013087">
    <property type="entry name" value="Znf_C2H2_type"/>
</dbReference>
<feature type="region of interest" description="Disordered" evidence="8">
    <location>
        <begin position="1"/>
        <end position="29"/>
    </location>
</feature>
<feature type="domain" description="C2H2-type" evidence="9">
    <location>
        <begin position="28"/>
        <end position="55"/>
    </location>
</feature>
<feature type="compositionally biased region" description="Low complexity" evidence="8">
    <location>
        <begin position="311"/>
        <end position="328"/>
    </location>
</feature>
<name>A0A3N4M3H0_9PEZI</name>
<keyword evidence="2" id="KW-0479">Metal-binding</keyword>
<protein>
    <recommendedName>
        <fullName evidence="9">C2H2-type domain-containing protein</fullName>
    </recommendedName>
</protein>
<dbReference type="Gene3D" id="3.30.160.60">
    <property type="entry name" value="Classic Zinc Finger"/>
    <property type="match status" value="2"/>
</dbReference>
<feature type="compositionally biased region" description="Polar residues" evidence="8">
    <location>
        <begin position="78"/>
        <end position="88"/>
    </location>
</feature>
<keyword evidence="3" id="KW-0677">Repeat</keyword>
<dbReference type="PANTHER" id="PTHR40626:SF13">
    <property type="entry name" value="RESPIRATION FACTOR 2-RELATED"/>
    <property type="match status" value="1"/>
</dbReference>
<dbReference type="AlphaFoldDB" id="A0A3N4M3H0"/>
<dbReference type="OrthoDB" id="10018191at2759"/>
<keyword evidence="6" id="KW-0539">Nucleus</keyword>
<dbReference type="SMART" id="SM00355">
    <property type="entry name" value="ZnF_C2H2"/>
    <property type="match status" value="2"/>
</dbReference>
<evidence type="ECO:0000256" key="5">
    <source>
        <dbReference type="ARBA" id="ARBA00022833"/>
    </source>
</evidence>
<dbReference type="GO" id="GO:0008270">
    <property type="term" value="F:zinc ion binding"/>
    <property type="evidence" value="ECO:0007669"/>
    <property type="project" value="UniProtKB-KW"/>
</dbReference>
<keyword evidence="4 7" id="KW-0863">Zinc-finger</keyword>
<feature type="compositionally biased region" description="Low complexity" evidence="8">
    <location>
        <begin position="816"/>
        <end position="850"/>
    </location>
</feature>
<dbReference type="Pfam" id="PF04082">
    <property type="entry name" value="Fungal_trans"/>
    <property type="match status" value="1"/>
</dbReference>
<evidence type="ECO:0000259" key="9">
    <source>
        <dbReference type="PROSITE" id="PS50157"/>
    </source>
</evidence>
<feature type="compositionally biased region" description="Polar residues" evidence="8">
    <location>
        <begin position="295"/>
        <end position="310"/>
    </location>
</feature>
<feature type="region of interest" description="Disordered" evidence="8">
    <location>
        <begin position="77"/>
        <end position="127"/>
    </location>
</feature>
<dbReference type="GO" id="GO:0006351">
    <property type="term" value="P:DNA-templated transcription"/>
    <property type="evidence" value="ECO:0007669"/>
    <property type="project" value="InterPro"/>
</dbReference>